<organism evidence="2 3">
    <name type="scientific">Brachybacterium tyrofermentans</name>
    <dbReference type="NCBI Taxonomy" id="47848"/>
    <lineage>
        <taxon>Bacteria</taxon>
        <taxon>Bacillati</taxon>
        <taxon>Actinomycetota</taxon>
        <taxon>Actinomycetes</taxon>
        <taxon>Micrococcales</taxon>
        <taxon>Dermabacteraceae</taxon>
        <taxon>Brachybacterium</taxon>
    </lineage>
</organism>
<evidence type="ECO:0000256" key="1">
    <source>
        <dbReference type="SAM" id="MobiDB-lite"/>
    </source>
</evidence>
<keyword evidence="3" id="KW-1185">Reference proteome</keyword>
<evidence type="ECO:0000313" key="3">
    <source>
        <dbReference type="Proteomes" id="UP001595937"/>
    </source>
</evidence>
<evidence type="ECO:0000313" key="2">
    <source>
        <dbReference type="EMBL" id="MFC5298449.1"/>
    </source>
</evidence>
<dbReference type="RefSeq" id="WP_343926423.1">
    <property type="nucleotide sequence ID" value="NZ_BAAAIR010000097.1"/>
</dbReference>
<name>A0ABW0FHB4_9MICO</name>
<proteinExistence type="predicted"/>
<feature type="compositionally biased region" description="Basic and acidic residues" evidence="1">
    <location>
        <begin position="174"/>
        <end position="219"/>
    </location>
</feature>
<evidence type="ECO:0008006" key="4">
    <source>
        <dbReference type="Google" id="ProtNLM"/>
    </source>
</evidence>
<sequence>MSEQGSSEQRDALEARWSAWAGPAQSVLEVRGAVLDEEPPRVTLGRAGLDDPEQQVTVALGRDDGPATYLVDEQNVRLSVREAAQTLYVSGPEMSGARAAVLDGLEQSERAAGRTPADRAPAVGEWSPVVKETITVAQARSLFSERAEAAPDGTSRREDMKKAVAGIEQEYRVVPDPRIHAHEEQRLRKRDGVRERNQARMERQVPAGIRDEEPGESLRRAAPRPSR</sequence>
<protein>
    <recommendedName>
        <fullName evidence="4">DUF2382 domain-containing protein</fullName>
    </recommendedName>
</protein>
<accession>A0ABW0FHB4</accession>
<gene>
    <name evidence="2" type="ORF">ACFPK8_13095</name>
</gene>
<dbReference type="GeneID" id="303299209"/>
<reference evidence="3" key="1">
    <citation type="journal article" date="2019" name="Int. J. Syst. Evol. Microbiol.">
        <title>The Global Catalogue of Microorganisms (GCM) 10K type strain sequencing project: providing services to taxonomists for standard genome sequencing and annotation.</title>
        <authorList>
            <consortium name="The Broad Institute Genomics Platform"/>
            <consortium name="The Broad Institute Genome Sequencing Center for Infectious Disease"/>
            <person name="Wu L."/>
            <person name="Ma J."/>
        </authorList>
    </citation>
    <scope>NUCLEOTIDE SEQUENCE [LARGE SCALE GENOMIC DNA]</scope>
    <source>
        <strain evidence="3">CGMCC 1.16455</strain>
    </source>
</reference>
<feature type="region of interest" description="Disordered" evidence="1">
    <location>
        <begin position="174"/>
        <end position="227"/>
    </location>
</feature>
<dbReference type="EMBL" id="JBHSLN010000065">
    <property type="protein sequence ID" value="MFC5298449.1"/>
    <property type="molecule type" value="Genomic_DNA"/>
</dbReference>
<comment type="caution">
    <text evidence="2">The sequence shown here is derived from an EMBL/GenBank/DDBJ whole genome shotgun (WGS) entry which is preliminary data.</text>
</comment>
<dbReference type="Proteomes" id="UP001595937">
    <property type="component" value="Unassembled WGS sequence"/>
</dbReference>